<sequence>MPGRREPGARRRQGAGPGQPVVSRRVVVLGAGHGGGEVVAALRAGGFDGPLTLVGDEATPPYQRPPLSKSFLLGASPADELLARPRSFYEQQQVDLVLGRRVDHVDTTARTVQVGDESVPYDVLVLALGGRPRMLADPAAAKADNLHQVKTHADVERLRDRLAPGTRVGVVGGGFVGLEVAASARKRGAEVTVLELAPRLLGRVCSEVVAEHVASLHGARGVDVRTGVTGLHLVTGDDGRIARVATDQGIVEVDEVVVGIGMTPETGPAEQAGLAVDDGILVDADYRTSAPDVFAIGDCARVLRPDGSTLRLESAPHAASSARRVAAVILGRETPPDAAPWFWSHQFEVKIQMAGDPSARVSRWVTRGDMAGGSFLTFGIVEDRIVRIEAVDRPAEFAQTKSWLDRPIPSVIDRLADESYSIRQLFARP</sequence>
<reference evidence="8" key="1">
    <citation type="submission" date="2019-09" db="EMBL/GenBank/DDBJ databases">
        <authorList>
            <person name="Li J."/>
        </authorList>
    </citation>
    <scope>NUCLEOTIDE SEQUENCE [LARGE SCALE GENOMIC DNA]</scope>
    <source>
        <strain evidence="8">NRBC 14897</strain>
    </source>
</reference>
<keyword evidence="9" id="KW-1185">Reference proteome</keyword>
<evidence type="ECO:0000313" key="8">
    <source>
        <dbReference type="EMBL" id="KAA1378527.1"/>
    </source>
</evidence>
<dbReference type="InterPro" id="IPR016156">
    <property type="entry name" value="FAD/NAD-linked_Rdtase_dimer_sf"/>
</dbReference>
<evidence type="ECO:0000256" key="1">
    <source>
        <dbReference type="ARBA" id="ARBA00001974"/>
    </source>
</evidence>
<dbReference type="InterPro" id="IPR036188">
    <property type="entry name" value="FAD/NAD-bd_sf"/>
</dbReference>
<feature type="domain" description="FAD/NAD(P)-binding" evidence="6">
    <location>
        <begin position="25"/>
        <end position="321"/>
    </location>
</feature>
<dbReference type="Pfam" id="PF07992">
    <property type="entry name" value="Pyr_redox_2"/>
    <property type="match status" value="1"/>
</dbReference>
<dbReference type="PRINTS" id="PR00411">
    <property type="entry name" value="PNDRDTASEI"/>
</dbReference>
<dbReference type="Gene3D" id="3.30.390.30">
    <property type="match status" value="1"/>
</dbReference>
<dbReference type="Proteomes" id="UP001515100">
    <property type="component" value="Unassembled WGS sequence"/>
</dbReference>
<dbReference type="PANTHER" id="PTHR43557">
    <property type="entry name" value="APOPTOSIS-INDUCING FACTOR 1"/>
    <property type="match status" value="1"/>
</dbReference>
<proteinExistence type="predicted"/>
<organism evidence="8 9">
    <name type="scientific">Aeromicrobium fastidiosum</name>
    <dbReference type="NCBI Taxonomy" id="52699"/>
    <lineage>
        <taxon>Bacteria</taxon>
        <taxon>Bacillati</taxon>
        <taxon>Actinomycetota</taxon>
        <taxon>Actinomycetes</taxon>
        <taxon>Propionibacteriales</taxon>
        <taxon>Nocardioidaceae</taxon>
        <taxon>Aeromicrobium</taxon>
    </lineage>
</organism>
<evidence type="ECO:0000259" key="7">
    <source>
        <dbReference type="Pfam" id="PF14759"/>
    </source>
</evidence>
<dbReference type="AlphaFoldDB" id="A0A641AQ56"/>
<keyword evidence="4" id="KW-0560">Oxidoreductase</keyword>
<dbReference type="PRINTS" id="PR00368">
    <property type="entry name" value="FADPNR"/>
</dbReference>
<dbReference type="EMBL" id="SDPP02000002">
    <property type="protein sequence ID" value="KAA1378527.1"/>
    <property type="molecule type" value="Genomic_DNA"/>
</dbReference>
<comment type="caution">
    <text evidence="8">The sequence shown here is derived from an EMBL/GenBank/DDBJ whole genome shotgun (WGS) entry which is preliminary data.</text>
</comment>
<dbReference type="OrthoDB" id="3568330at2"/>
<dbReference type="PANTHER" id="PTHR43557:SF2">
    <property type="entry name" value="RIESKE DOMAIN-CONTAINING PROTEIN-RELATED"/>
    <property type="match status" value="1"/>
</dbReference>
<name>A0A641AQ56_9ACTN</name>
<dbReference type="InterPro" id="IPR023753">
    <property type="entry name" value="FAD/NAD-binding_dom"/>
</dbReference>
<dbReference type="Gene3D" id="3.50.50.60">
    <property type="entry name" value="FAD/NAD(P)-binding domain"/>
    <property type="match status" value="2"/>
</dbReference>
<feature type="region of interest" description="Disordered" evidence="5">
    <location>
        <begin position="1"/>
        <end position="20"/>
    </location>
</feature>
<dbReference type="SUPFAM" id="SSF55424">
    <property type="entry name" value="FAD/NAD-linked reductases, dimerisation (C-terminal) domain"/>
    <property type="match status" value="1"/>
</dbReference>
<dbReference type="GO" id="GO:0016651">
    <property type="term" value="F:oxidoreductase activity, acting on NAD(P)H"/>
    <property type="evidence" value="ECO:0007669"/>
    <property type="project" value="TreeGrafter"/>
</dbReference>
<protein>
    <submittedName>
        <fullName evidence="8">NAD(P)-binding protein</fullName>
    </submittedName>
</protein>
<comment type="cofactor">
    <cofactor evidence="1">
        <name>FAD</name>
        <dbReference type="ChEBI" id="CHEBI:57692"/>
    </cofactor>
</comment>
<keyword evidence="2" id="KW-0285">Flavoprotein</keyword>
<gene>
    <name evidence="8" type="ORF">ESP62_009265</name>
</gene>
<evidence type="ECO:0000259" key="6">
    <source>
        <dbReference type="Pfam" id="PF07992"/>
    </source>
</evidence>
<feature type="domain" description="Reductase C-terminal" evidence="7">
    <location>
        <begin position="341"/>
        <end position="425"/>
    </location>
</feature>
<keyword evidence="3" id="KW-0274">FAD</keyword>
<dbReference type="InterPro" id="IPR028202">
    <property type="entry name" value="Reductase_C"/>
</dbReference>
<evidence type="ECO:0000256" key="4">
    <source>
        <dbReference type="ARBA" id="ARBA00023002"/>
    </source>
</evidence>
<dbReference type="InterPro" id="IPR050446">
    <property type="entry name" value="FAD-oxidoreductase/Apoptosis"/>
</dbReference>
<evidence type="ECO:0000256" key="2">
    <source>
        <dbReference type="ARBA" id="ARBA00022630"/>
    </source>
</evidence>
<dbReference type="Pfam" id="PF14759">
    <property type="entry name" value="Reductase_C"/>
    <property type="match status" value="1"/>
</dbReference>
<dbReference type="SUPFAM" id="SSF51905">
    <property type="entry name" value="FAD/NAD(P)-binding domain"/>
    <property type="match status" value="2"/>
</dbReference>
<evidence type="ECO:0000256" key="3">
    <source>
        <dbReference type="ARBA" id="ARBA00022827"/>
    </source>
</evidence>
<dbReference type="GO" id="GO:0005737">
    <property type="term" value="C:cytoplasm"/>
    <property type="evidence" value="ECO:0007669"/>
    <property type="project" value="TreeGrafter"/>
</dbReference>
<evidence type="ECO:0000256" key="5">
    <source>
        <dbReference type="SAM" id="MobiDB-lite"/>
    </source>
</evidence>
<accession>A0A641AQ56</accession>
<evidence type="ECO:0000313" key="9">
    <source>
        <dbReference type="Proteomes" id="UP001515100"/>
    </source>
</evidence>